<dbReference type="Pfam" id="PF02900">
    <property type="entry name" value="LigB"/>
    <property type="match status" value="1"/>
</dbReference>
<accession>A0A437Q519</accession>
<dbReference type="Gene3D" id="3.40.830.10">
    <property type="entry name" value="LigB-like"/>
    <property type="match status" value="1"/>
</dbReference>
<comment type="caution">
    <text evidence="7">The sequence shown here is derived from an EMBL/GenBank/DDBJ whole genome shotgun (WGS) entry which is preliminary data.</text>
</comment>
<dbReference type="GO" id="GO:0008198">
    <property type="term" value="F:ferrous iron binding"/>
    <property type="evidence" value="ECO:0007669"/>
    <property type="project" value="InterPro"/>
</dbReference>
<dbReference type="GO" id="GO:0008270">
    <property type="term" value="F:zinc ion binding"/>
    <property type="evidence" value="ECO:0007669"/>
    <property type="project" value="InterPro"/>
</dbReference>
<proteinExistence type="inferred from homology"/>
<evidence type="ECO:0000256" key="5">
    <source>
        <dbReference type="ARBA" id="ARBA00023002"/>
    </source>
</evidence>
<keyword evidence="4" id="KW-0862">Zinc</keyword>
<keyword evidence="3" id="KW-0479">Metal-binding</keyword>
<feature type="domain" description="Extradiol ring-cleavage dioxygenase class III enzyme subunit B" evidence="6">
    <location>
        <begin position="32"/>
        <end position="250"/>
    </location>
</feature>
<keyword evidence="5" id="KW-0560">Oxidoreductase</keyword>
<protein>
    <submittedName>
        <fullName evidence="7">Dioxygenase</fullName>
    </submittedName>
</protein>
<dbReference type="Proteomes" id="UP000282818">
    <property type="component" value="Unassembled WGS sequence"/>
</dbReference>
<dbReference type="CDD" id="cd07363">
    <property type="entry name" value="45_DOPA_Dioxygenase"/>
    <property type="match status" value="1"/>
</dbReference>
<gene>
    <name evidence="7" type="ORF">EOE65_15580</name>
</gene>
<evidence type="ECO:0000313" key="8">
    <source>
        <dbReference type="Proteomes" id="UP000282818"/>
    </source>
</evidence>
<reference evidence="7 8" key="1">
    <citation type="submission" date="2019-01" db="EMBL/GenBank/DDBJ databases">
        <authorList>
            <person name="Chen W.-M."/>
        </authorList>
    </citation>
    <scope>NUCLEOTIDE SEQUENCE [LARGE SCALE GENOMIC DNA]</scope>
    <source>
        <strain evidence="7 8">HPM-16</strain>
    </source>
</reference>
<dbReference type="PIRSF" id="PIRSF006157">
    <property type="entry name" value="Doxgns_DODA"/>
    <property type="match status" value="1"/>
</dbReference>
<dbReference type="InterPro" id="IPR004183">
    <property type="entry name" value="Xdiol_dOase_suB"/>
</dbReference>
<dbReference type="PANTHER" id="PTHR30096">
    <property type="entry name" value="4,5-DOPA DIOXYGENASE EXTRADIOL-LIKE PROTEIN"/>
    <property type="match status" value="1"/>
</dbReference>
<evidence type="ECO:0000256" key="3">
    <source>
        <dbReference type="ARBA" id="ARBA00022723"/>
    </source>
</evidence>
<evidence type="ECO:0000259" key="6">
    <source>
        <dbReference type="Pfam" id="PF02900"/>
    </source>
</evidence>
<evidence type="ECO:0000313" key="7">
    <source>
        <dbReference type="EMBL" id="RVU29591.1"/>
    </source>
</evidence>
<dbReference type="EMBL" id="SACQ01000008">
    <property type="protein sequence ID" value="RVU29591.1"/>
    <property type="molecule type" value="Genomic_DNA"/>
</dbReference>
<keyword evidence="7" id="KW-0223">Dioxygenase</keyword>
<keyword evidence="8" id="KW-1185">Reference proteome</keyword>
<dbReference type="SUPFAM" id="SSF53213">
    <property type="entry name" value="LigB-like"/>
    <property type="match status" value="1"/>
</dbReference>
<dbReference type="InterPro" id="IPR014436">
    <property type="entry name" value="Extradiol_dOase_DODA"/>
</dbReference>
<evidence type="ECO:0000256" key="1">
    <source>
        <dbReference type="ARBA" id="ARBA00001947"/>
    </source>
</evidence>
<evidence type="ECO:0000256" key="4">
    <source>
        <dbReference type="ARBA" id="ARBA00022833"/>
    </source>
</evidence>
<evidence type="ECO:0000256" key="2">
    <source>
        <dbReference type="ARBA" id="ARBA00007581"/>
    </source>
</evidence>
<dbReference type="AlphaFoldDB" id="A0A437Q519"/>
<dbReference type="GO" id="GO:0016702">
    <property type="term" value="F:oxidoreductase activity, acting on single donors with incorporation of molecular oxygen, incorporation of two atoms of oxygen"/>
    <property type="evidence" value="ECO:0007669"/>
    <property type="project" value="UniProtKB-ARBA"/>
</dbReference>
<comment type="similarity">
    <text evidence="2">Belongs to the DODA-type extradiol aromatic ring-opening dioxygenase family.</text>
</comment>
<name>A0A437Q519_9GAMM</name>
<comment type="cofactor">
    <cofactor evidence="1">
        <name>Zn(2+)</name>
        <dbReference type="ChEBI" id="CHEBI:29105"/>
    </cofactor>
</comment>
<sequence>MSDTLLAPVLFLPHGGGPLPLLGEPSHKPFVDWLSTLAPNLPRPKAILVISAHWETPVPSVTASEDPGIVHDYYGFPEAAYKIEYPVKGSPALSRTVIALLKQQGMLAVQDELRPLDHGVFVPLTLLYPNADIPCVQLSLLDHLNPETHIELGEALRELRKKGVLIIGSGLSFHNLKVFFDRQADGARGEQFDQWLTDTCCAPNHSYAARCERLINWETAPEARYCHPREEHLLPLHVCLGAGGDAPAEHVFSDYMLRQKVSGYLWR</sequence>
<dbReference type="RefSeq" id="WP_127695417.1">
    <property type="nucleotide sequence ID" value="NZ_SACQ01000008.1"/>
</dbReference>
<organism evidence="7 8">
    <name type="scientific">Neptunomonas marina</name>
    <dbReference type="NCBI Taxonomy" id="1815562"/>
    <lineage>
        <taxon>Bacteria</taxon>
        <taxon>Pseudomonadati</taxon>
        <taxon>Pseudomonadota</taxon>
        <taxon>Gammaproteobacteria</taxon>
        <taxon>Oceanospirillales</taxon>
        <taxon>Oceanospirillaceae</taxon>
        <taxon>Neptunomonas</taxon>
    </lineage>
</organism>
<dbReference type="PANTHER" id="PTHR30096:SF0">
    <property type="entry name" value="4,5-DOPA DIOXYGENASE EXTRADIOL-LIKE PROTEIN"/>
    <property type="match status" value="1"/>
</dbReference>